<evidence type="ECO:0000256" key="1">
    <source>
        <dbReference type="SAM" id="SignalP"/>
    </source>
</evidence>
<dbReference type="Proteomes" id="UP000593570">
    <property type="component" value="Unassembled WGS sequence"/>
</dbReference>
<proteinExistence type="predicted"/>
<feature type="chain" id="PRO_5033993211" evidence="1">
    <location>
        <begin position="22"/>
        <end position="243"/>
    </location>
</feature>
<reference evidence="2 3" key="1">
    <citation type="journal article" date="2020" name="bioRxiv">
        <title>A chromosome-scale genome assembly for the Fusarium oxysporum strain Fo5176 to establish a model Arabidopsis-fungal pathosystem.</title>
        <authorList>
            <person name="Fokkens L."/>
            <person name="Guo L."/>
            <person name="Dora S."/>
            <person name="Wang B."/>
            <person name="Ye K."/>
            <person name="Sanchez-Rodriguez C."/>
            <person name="Croll D."/>
        </authorList>
    </citation>
    <scope>NUCLEOTIDE SEQUENCE [LARGE SCALE GENOMIC DNA]</scope>
    <source>
        <strain evidence="2 3">Fo5176</strain>
    </source>
</reference>
<sequence length="243" mass="26529">MRFNTFTLLFALAVWVGDAIANSKIKVEVRYSDRMVDVGNLDLFKSTWQEIYGAMGNQQSVVSDKTFKTFTKGCTTWADKPAINAQVKINGQWGRIPGVGPHDSREALVKSVWEVLKHVSDPTGWDVFTNCYGTTWQEGIPQWKGPHACGGRNPTVRRQCLCSIGSAECENHSWGHKVPSVIQANLYRDGVLLPDMLQIEFASQSATAKGGCSRAETVGGLLAGLVPGVGAYFSIGVLVFCNL</sequence>
<name>A0A8H6H2L7_FUSOX</name>
<comment type="caution">
    <text evidence="2">The sequence shown here is derived from an EMBL/GenBank/DDBJ whole genome shotgun (WGS) entry which is preliminary data.</text>
</comment>
<accession>A0A8H6H2L7</accession>
<feature type="signal peptide" evidence="1">
    <location>
        <begin position="1"/>
        <end position="21"/>
    </location>
</feature>
<gene>
    <name evidence="2" type="ORF">HZS61_008473</name>
</gene>
<dbReference type="AlphaFoldDB" id="A0A8H6H2L7"/>
<keyword evidence="1" id="KW-0732">Signal</keyword>
<dbReference type="EMBL" id="JACDXP010000002">
    <property type="protein sequence ID" value="KAF6528171.1"/>
    <property type="molecule type" value="Genomic_DNA"/>
</dbReference>
<organism evidence="2 3">
    <name type="scientific">Fusarium oxysporum f. sp. conglutinans</name>
    <dbReference type="NCBI Taxonomy" id="100902"/>
    <lineage>
        <taxon>Eukaryota</taxon>
        <taxon>Fungi</taxon>
        <taxon>Dikarya</taxon>
        <taxon>Ascomycota</taxon>
        <taxon>Pezizomycotina</taxon>
        <taxon>Sordariomycetes</taxon>
        <taxon>Hypocreomycetidae</taxon>
        <taxon>Hypocreales</taxon>
        <taxon>Nectriaceae</taxon>
        <taxon>Fusarium</taxon>
        <taxon>Fusarium oxysporum species complex</taxon>
    </lineage>
</organism>
<protein>
    <submittedName>
        <fullName evidence="2">Uncharacterized protein</fullName>
    </submittedName>
</protein>
<evidence type="ECO:0000313" key="2">
    <source>
        <dbReference type="EMBL" id="KAF6528171.1"/>
    </source>
</evidence>
<evidence type="ECO:0000313" key="3">
    <source>
        <dbReference type="Proteomes" id="UP000593570"/>
    </source>
</evidence>